<proteinExistence type="predicted"/>
<organism evidence="2 3">
    <name type="scientific">Sphingomonas pseudosanguinis</name>
    <dbReference type="NCBI Taxonomy" id="413712"/>
    <lineage>
        <taxon>Bacteria</taxon>
        <taxon>Pseudomonadati</taxon>
        <taxon>Pseudomonadota</taxon>
        <taxon>Alphaproteobacteria</taxon>
        <taxon>Sphingomonadales</taxon>
        <taxon>Sphingomonadaceae</taxon>
        <taxon>Sphingomonas</taxon>
    </lineage>
</organism>
<feature type="signal peptide" evidence="1">
    <location>
        <begin position="1"/>
        <end position="22"/>
    </location>
</feature>
<reference evidence="2 3" key="1">
    <citation type="submission" date="2020-08" db="EMBL/GenBank/DDBJ databases">
        <title>Genomic Encyclopedia of Type Strains, Phase IV (KMG-IV): sequencing the most valuable type-strain genomes for metagenomic binning, comparative biology and taxonomic classification.</title>
        <authorList>
            <person name="Goeker M."/>
        </authorList>
    </citation>
    <scope>NUCLEOTIDE SEQUENCE [LARGE SCALE GENOMIC DNA]</scope>
    <source>
        <strain evidence="2 3">DSM 19512</strain>
    </source>
</reference>
<name>A0A7W6F1H9_9SPHN</name>
<dbReference type="Pfam" id="PF09694">
    <property type="entry name" value="Gcw_chp"/>
    <property type="match status" value="1"/>
</dbReference>
<evidence type="ECO:0000256" key="1">
    <source>
        <dbReference type="SAM" id="SignalP"/>
    </source>
</evidence>
<protein>
    <recommendedName>
        <fullName evidence="4">Porin domain-containing protein</fullName>
    </recommendedName>
</protein>
<keyword evidence="1" id="KW-0732">Signal</keyword>
<dbReference type="InterPro" id="IPR023614">
    <property type="entry name" value="Porin_dom_sf"/>
</dbReference>
<dbReference type="InterPro" id="IPR010239">
    <property type="entry name" value="CHP02001"/>
</dbReference>
<dbReference type="EMBL" id="JACIDH010000001">
    <property type="protein sequence ID" value="MBB3878009.1"/>
    <property type="molecule type" value="Genomic_DNA"/>
</dbReference>
<dbReference type="AlphaFoldDB" id="A0A7W6F1H9"/>
<dbReference type="Proteomes" id="UP000538670">
    <property type="component" value="Unassembled WGS sequence"/>
</dbReference>
<feature type="chain" id="PRO_5030752612" description="Porin domain-containing protein" evidence="1">
    <location>
        <begin position="23"/>
        <end position="247"/>
    </location>
</feature>
<evidence type="ECO:0000313" key="3">
    <source>
        <dbReference type="Proteomes" id="UP000538670"/>
    </source>
</evidence>
<accession>A0A7W6F1H9</accession>
<dbReference type="RefSeq" id="WP_183950233.1">
    <property type="nucleotide sequence ID" value="NZ_JACIDH010000001.1"/>
</dbReference>
<dbReference type="Gene3D" id="2.40.160.10">
    <property type="entry name" value="Porin"/>
    <property type="match status" value="1"/>
</dbReference>
<sequence>MRIAYPAGLLLASLAVATPALAQDRPVIGVELNSDENRRGLSWSEGKVSPSADIFVTRGVLEASGRIVALRESPRHGGAGAVGDLSLGAGTMVGPVSVRGRVTGHFFAGAEFDADYVELGASAAYTLGPVQVDAGADYAPSQLNAIGGDNLYLHAGARAGVPGTPWTLLAGIGHSTGKTVEVFRAARLRPDGDYTDWRLGVEHVTGPVTLGLDYVGTDVSEREAAILMLADARHSGDRIVGRVRFSF</sequence>
<evidence type="ECO:0008006" key="4">
    <source>
        <dbReference type="Google" id="ProtNLM"/>
    </source>
</evidence>
<gene>
    <name evidence="2" type="ORF">GGR48_000412</name>
</gene>
<evidence type="ECO:0000313" key="2">
    <source>
        <dbReference type="EMBL" id="MBB3878009.1"/>
    </source>
</evidence>
<comment type="caution">
    <text evidence="2">The sequence shown here is derived from an EMBL/GenBank/DDBJ whole genome shotgun (WGS) entry which is preliminary data.</text>
</comment>
<keyword evidence="3" id="KW-1185">Reference proteome</keyword>
<dbReference type="SUPFAM" id="SSF56935">
    <property type="entry name" value="Porins"/>
    <property type="match status" value="1"/>
</dbReference>